<dbReference type="InterPro" id="IPR005225">
    <property type="entry name" value="Small_GTP-bd"/>
</dbReference>
<accession>F0Y1Q8</accession>
<evidence type="ECO:0000313" key="4">
    <source>
        <dbReference type="Proteomes" id="UP000002729"/>
    </source>
</evidence>
<dbReference type="Gene3D" id="3.40.50.300">
    <property type="entry name" value="P-loop containing nucleotide triphosphate hydrolases"/>
    <property type="match status" value="1"/>
</dbReference>
<dbReference type="KEGG" id="aaf:AURANDRAFT_21828"/>
<dbReference type="InterPro" id="IPR027417">
    <property type="entry name" value="P-loop_NTPase"/>
</dbReference>
<dbReference type="RefSeq" id="XP_009034467.1">
    <property type="nucleotide sequence ID" value="XM_009036219.1"/>
</dbReference>
<dbReference type="EMBL" id="GL833123">
    <property type="protein sequence ID" value="EGB10892.1"/>
    <property type="molecule type" value="Genomic_DNA"/>
</dbReference>
<dbReference type="SMART" id="SM00174">
    <property type="entry name" value="RHO"/>
    <property type="match status" value="1"/>
</dbReference>
<evidence type="ECO:0000256" key="1">
    <source>
        <dbReference type="ARBA" id="ARBA00022741"/>
    </source>
</evidence>
<dbReference type="GO" id="GO:0005525">
    <property type="term" value="F:GTP binding"/>
    <property type="evidence" value="ECO:0007669"/>
    <property type="project" value="InterPro"/>
</dbReference>
<dbReference type="InterPro" id="IPR001806">
    <property type="entry name" value="Small_GTPase"/>
</dbReference>
<dbReference type="Pfam" id="PF00071">
    <property type="entry name" value="Ras"/>
    <property type="match status" value="1"/>
</dbReference>
<keyword evidence="4" id="KW-1185">Reference proteome</keyword>
<name>F0Y1Q8_AURAN</name>
<dbReference type="SMART" id="SM00175">
    <property type="entry name" value="RAB"/>
    <property type="match status" value="1"/>
</dbReference>
<dbReference type="PROSITE" id="PS51419">
    <property type="entry name" value="RAB"/>
    <property type="match status" value="1"/>
</dbReference>
<feature type="region of interest" description="Disordered" evidence="2">
    <location>
        <begin position="205"/>
        <end position="226"/>
    </location>
</feature>
<dbReference type="SUPFAM" id="SSF52540">
    <property type="entry name" value="P-loop containing nucleoside triphosphate hydrolases"/>
    <property type="match status" value="1"/>
</dbReference>
<sequence>MGDEEKVDQRQFKVILLGDGAVGKTSIATRFSSDEFTQSYKQTIGLDFFIKHLILPGDVHVAMQMWDIGGQSISSKMLHNYIFGAHAILLCYDITNYESFANLEDWRAAAPGTRRRPRAAATDRARANKCDLSHMRAVKSEVHNRFADENVLYSFMMSAKSGDQVKSCFLRVAAVLSNTSFSRPEIEVESQTVVKATIVEHAQHDPNVHSGSVPAYTKSKSSCAVS</sequence>
<dbReference type="PRINTS" id="PR00449">
    <property type="entry name" value="RASTRNSFRMNG"/>
</dbReference>
<organism evidence="4">
    <name type="scientific">Aureococcus anophagefferens</name>
    <name type="common">Harmful bloom alga</name>
    <dbReference type="NCBI Taxonomy" id="44056"/>
    <lineage>
        <taxon>Eukaryota</taxon>
        <taxon>Sar</taxon>
        <taxon>Stramenopiles</taxon>
        <taxon>Ochrophyta</taxon>
        <taxon>Pelagophyceae</taxon>
        <taxon>Pelagomonadales</taxon>
        <taxon>Pelagomonadaceae</taxon>
        <taxon>Aureococcus</taxon>
    </lineage>
</organism>
<dbReference type="OrthoDB" id="10254700at2759"/>
<reference evidence="3 4" key="1">
    <citation type="journal article" date="2011" name="Proc. Natl. Acad. Sci. U.S.A.">
        <title>Niche of harmful alga Aureococcus anophagefferens revealed through ecogenomics.</title>
        <authorList>
            <person name="Gobler C.J."/>
            <person name="Berry D.L."/>
            <person name="Dyhrman S.T."/>
            <person name="Wilhelm S.W."/>
            <person name="Salamov A."/>
            <person name="Lobanov A.V."/>
            <person name="Zhang Y."/>
            <person name="Collier J.L."/>
            <person name="Wurch L.L."/>
            <person name="Kustka A.B."/>
            <person name="Dill B.D."/>
            <person name="Shah M."/>
            <person name="VerBerkmoes N.C."/>
            <person name="Kuo A."/>
            <person name="Terry A."/>
            <person name="Pangilinan J."/>
            <person name="Lindquist E.A."/>
            <person name="Lucas S."/>
            <person name="Paulsen I.T."/>
            <person name="Hattenrath-Lehmann T.K."/>
            <person name="Talmage S.C."/>
            <person name="Walker E.A."/>
            <person name="Koch F."/>
            <person name="Burson A.M."/>
            <person name="Marcoval M.A."/>
            <person name="Tang Y.Z."/>
            <person name="Lecleir G.R."/>
            <person name="Coyne K.J."/>
            <person name="Berg G.M."/>
            <person name="Bertrand E.M."/>
            <person name="Saito M.A."/>
            <person name="Gladyshev V.N."/>
            <person name="Grigoriev I.V."/>
        </authorList>
    </citation>
    <scope>NUCLEOTIDE SEQUENCE [LARGE SCALE GENOMIC DNA]</scope>
    <source>
        <strain evidence="4">CCMP 1984</strain>
    </source>
</reference>
<dbReference type="FunFam" id="3.40.50.300:FF:001508">
    <property type="entry name" value="Small GTP-binding protein Rab28, putative"/>
    <property type="match status" value="1"/>
</dbReference>
<evidence type="ECO:0000256" key="2">
    <source>
        <dbReference type="SAM" id="MobiDB-lite"/>
    </source>
</evidence>
<keyword evidence="1" id="KW-0547">Nucleotide-binding</keyword>
<dbReference type="PROSITE" id="PS51421">
    <property type="entry name" value="RAS"/>
    <property type="match status" value="1"/>
</dbReference>
<gene>
    <name evidence="3" type="ORF">AURANDRAFT_21828</name>
</gene>
<dbReference type="GO" id="GO:0003924">
    <property type="term" value="F:GTPase activity"/>
    <property type="evidence" value="ECO:0007669"/>
    <property type="project" value="InterPro"/>
</dbReference>
<evidence type="ECO:0000313" key="3">
    <source>
        <dbReference type="EMBL" id="EGB10892.1"/>
    </source>
</evidence>
<dbReference type="InParanoid" id="F0Y1Q8"/>
<dbReference type="NCBIfam" id="TIGR00231">
    <property type="entry name" value="small_GTP"/>
    <property type="match status" value="1"/>
</dbReference>
<dbReference type="AlphaFoldDB" id="F0Y1Q8"/>
<dbReference type="SMART" id="SM00173">
    <property type="entry name" value="RAS"/>
    <property type="match status" value="1"/>
</dbReference>
<dbReference type="eggNOG" id="KOG0078">
    <property type="taxonomic scope" value="Eukaryota"/>
</dbReference>
<proteinExistence type="predicted"/>
<protein>
    <submittedName>
        <fullName evidence="3">Uncharacterized protein</fullName>
    </submittedName>
</protein>
<dbReference type="Proteomes" id="UP000002729">
    <property type="component" value="Unassembled WGS sequence"/>
</dbReference>
<dbReference type="OMA" id="YKNVNLH"/>
<dbReference type="GeneID" id="20219497"/>
<dbReference type="PANTHER" id="PTHR47978">
    <property type="match status" value="1"/>
</dbReference>